<feature type="compositionally biased region" description="Polar residues" evidence="1">
    <location>
        <begin position="187"/>
        <end position="200"/>
    </location>
</feature>
<comment type="caution">
    <text evidence="2">The sequence shown here is derived from an EMBL/GenBank/DDBJ whole genome shotgun (WGS) entry which is preliminary data.</text>
</comment>
<organism evidence="2 3">
    <name type="scientific">Lunasporangiospora selenospora</name>
    <dbReference type="NCBI Taxonomy" id="979761"/>
    <lineage>
        <taxon>Eukaryota</taxon>
        <taxon>Fungi</taxon>
        <taxon>Fungi incertae sedis</taxon>
        <taxon>Mucoromycota</taxon>
        <taxon>Mortierellomycotina</taxon>
        <taxon>Mortierellomycetes</taxon>
        <taxon>Mortierellales</taxon>
        <taxon>Mortierellaceae</taxon>
        <taxon>Lunasporangiospora</taxon>
    </lineage>
</organism>
<protein>
    <submittedName>
        <fullName evidence="2">Uncharacterized protein</fullName>
    </submittedName>
</protein>
<evidence type="ECO:0000256" key="1">
    <source>
        <dbReference type="SAM" id="MobiDB-lite"/>
    </source>
</evidence>
<feature type="compositionally biased region" description="Low complexity" evidence="1">
    <location>
        <begin position="207"/>
        <end position="222"/>
    </location>
</feature>
<feature type="region of interest" description="Disordered" evidence="1">
    <location>
        <begin position="187"/>
        <end position="222"/>
    </location>
</feature>
<dbReference type="OrthoDB" id="250329at2759"/>
<evidence type="ECO:0000313" key="2">
    <source>
        <dbReference type="EMBL" id="KAF9578553.1"/>
    </source>
</evidence>
<gene>
    <name evidence="2" type="ORF">BGW38_005588</name>
</gene>
<keyword evidence="3" id="KW-1185">Reference proteome</keyword>
<dbReference type="EMBL" id="JAABOA010003537">
    <property type="protein sequence ID" value="KAF9578553.1"/>
    <property type="molecule type" value="Genomic_DNA"/>
</dbReference>
<proteinExistence type="predicted"/>
<accession>A0A9P6FMV9</accession>
<name>A0A9P6FMV9_9FUNG</name>
<reference evidence="2" key="1">
    <citation type="journal article" date="2020" name="Fungal Divers.">
        <title>Resolving the Mortierellaceae phylogeny through synthesis of multi-gene phylogenetics and phylogenomics.</title>
        <authorList>
            <person name="Vandepol N."/>
            <person name="Liber J."/>
            <person name="Desiro A."/>
            <person name="Na H."/>
            <person name="Kennedy M."/>
            <person name="Barry K."/>
            <person name="Grigoriev I.V."/>
            <person name="Miller A.N."/>
            <person name="O'Donnell K."/>
            <person name="Stajich J.E."/>
            <person name="Bonito G."/>
        </authorList>
    </citation>
    <scope>NUCLEOTIDE SEQUENCE</scope>
    <source>
        <strain evidence="2">KOD1015</strain>
    </source>
</reference>
<feature type="non-terminal residue" evidence="2">
    <location>
        <position position="1"/>
    </location>
</feature>
<sequence>GFIPLVGDQTRLANNGSVELTPGIFMACVASSVATSSAICQTAIAIREKAQEHLDLALDALKKIKTPTVVTNSVPTLRLQPMLNSASSSSLSSSVRTSSHPMSRTFPSALTVMGSSSGSGFRAHPMAPPQFKALMSSSSTVAGQVASGLPWQPTQHATVPTSCQSGMMGTSLHTPTQSNLLKPSAAQYLSQPNSPTSPISPLSFGCPSSPVSPNTPVTPASSALSCANSSLAARVTAAPAQNASALMMTSAMTAPITRTAAAAVSGAAEAAATTTIHDIRDLRRLSTSSHYTTMSLSKSAVAQSSSATTPGLFRSIARGLGPRIMWTVPGVTLTTAGFEVLRSMATPSL</sequence>
<evidence type="ECO:0000313" key="3">
    <source>
        <dbReference type="Proteomes" id="UP000780801"/>
    </source>
</evidence>
<dbReference type="Proteomes" id="UP000780801">
    <property type="component" value="Unassembled WGS sequence"/>
</dbReference>
<dbReference type="AlphaFoldDB" id="A0A9P6FMV9"/>